<dbReference type="NCBIfam" id="TIGR00177">
    <property type="entry name" value="molyb_syn"/>
    <property type="match status" value="1"/>
</dbReference>
<comment type="pathway">
    <text evidence="2 5">Cofactor biosynthesis; molybdopterin biosynthesis.</text>
</comment>
<dbReference type="EMBL" id="AP011775">
    <property type="protein sequence ID" value="BAL57404.1"/>
    <property type="molecule type" value="Genomic_DNA"/>
</dbReference>
<dbReference type="PANTHER" id="PTHR43232">
    <property type="entry name" value="MOLYBDENUM COFACTOR BIOSYNTHESIS PROTEIN B"/>
    <property type="match status" value="1"/>
</dbReference>
<dbReference type="SMART" id="SM00852">
    <property type="entry name" value="MoCF_biosynth"/>
    <property type="match status" value="1"/>
</dbReference>
<sequence>MTEHSGAEHTVKSVVCWIITVSDTRDESTDTSGKLIRERLESAGHRVALYRIIKNDPAQITEMVEQLKTDTHVQVVIFHGGTGISRKDQTARTLKKLYDEELDGFGELFRMLSYHEIGPYALLSRASAGIISKKLVFSLPGSEHAVRLALEKLILPVLGHAVRQL</sequence>
<dbReference type="AlphaFoldDB" id="H5SML8"/>
<evidence type="ECO:0000256" key="4">
    <source>
        <dbReference type="ARBA" id="ARBA00015262"/>
    </source>
</evidence>
<organism evidence="7">
    <name type="scientific">uncultured Acetothermia bacterium</name>
    <dbReference type="NCBI Taxonomy" id="236499"/>
    <lineage>
        <taxon>Bacteria</taxon>
        <taxon>Candidatus Bipolaricaulota</taxon>
        <taxon>environmental samples</taxon>
    </lineage>
</organism>
<dbReference type="Pfam" id="PF00994">
    <property type="entry name" value="MoCF_biosynth"/>
    <property type="match status" value="1"/>
</dbReference>
<evidence type="ECO:0000256" key="2">
    <source>
        <dbReference type="ARBA" id="ARBA00005046"/>
    </source>
</evidence>
<dbReference type="GO" id="GO:0005829">
    <property type="term" value="C:cytosol"/>
    <property type="evidence" value="ECO:0007669"/>
    <property type="project" value="TreeGrafter"/>
</dbReference>
<reference evidence="7" key="2">
    <citation type="journal article" date="2012" name="PLoS ONE">
        <title>A Deeply Branching Thermophilic Bacterium with an Ancient Acetyl-CoA Pathway Dominates a Subsurface Ecosystem.</title>
        <authorList>
            <person name="Takami H."/>
            <person name="Noguchi H."/>
            <person name="Takaki Y."/>
            <person name="Uchiyama I."/>
            <person name="Toyoda A."/>
            <person name="Nishi S."/>
            <person name="Chee G.-J."/>
            <person name="Arai W."/>
            <person name="Nunoura T."/>
            <person name="Itoh T."/>
            <person name="Hattori M."/>
            <person name="Takai K."/>
        </authorList>
    </citation>
    <scope>NUCLEOTIDE SEQUENCE</scope>
</reference>
<name>H5SML8_9BACT</name>
<protein>
    <recommendedName>
        <fullName evidence="4 5">Molybdenum cofactor biosynthesis protein B</fullName>
    </recommendedName>
</protein>
<proteinExistence type="inferred from homology"/>
<accession>H5SML8</accession>
<dbReference type="InterPro" id="IPR012245">
    <property type="entry name" value="MoaB"/>
</dbReference>
<dbReference type="Gene3D" id="3.40.980.10">
    <property type="entry name" value="MoaB/Mog-like domain"/>
    <property type="match status" value="1"/>
</dbReference>
<evidence type="ECO:0000259" key="6">
    <source>
        <dbReference type="SMART" id="SM00852"/>
    </source>
</evidence>
<dbReference type="GO" id="GO:0006777">
    <property type="term" value="P:Mo-molybdopterin cofactor biosynthetic process"/>
    <property type="evidence" value="ECO:0007669"/>
    <property type="project" value="UniProtKB-UniRule"/>
</dbReference>
<comment type="similarity">
    <text evidence="3 5">Belongs to the MoaB/Mog family.</text>
</comment>
<dbReference type="PIRSF" id="PIRSF006443">
    <property type="entry name" value="MoaB"/>
    <property type="match status" value="1"/>
</dbReference>
<evidence type="ECO:0000256" key="3">
    <source>
        <dbReference type="ARBA" id="ARBA00006112"/>
    </source>
</evidence>
<evidence type="ECO:0000313" key="7">
    <source>
        <dbReference type="EMBL" id="BAL57404.1"/>
    </source>
</evidence>
<dbReference type="InterPro" id="IPR001453">
    <property type="entry name" value="MoaB/Mog_dom"/>
</dbReference>
<evidence type="ECO:0000256" key="5">
    <source>
        <dbReference type="PIRNR" id="PIRNR006443"/>
    </source>
</evidence>
<comment type="function">
    <text evidence="1 5">May be involved in the biosynthesis of molybdopterin.</text>
</comment>
<dbReference type="PANTHER" id="PTHR43232:SF2">
    <property type="entry name" value="MOLYBDENUM COFACTOR BIOSYNTHESIS PROTEIN B"/>
    <property type="match status" value="1"/>
</dbReference>
<evidence type="ECO:0000256" key="1">
    <source>
        <dbReference type="ARBA" id="ARBA00003487"/>
    </source>
</evidence>
<dbReference type="CDD" id="cd00886">
    <property type="entry name" value="MogA_MoaB"/>
    <property type="match status" value="1"/>
</dbReference>
<reference evidence="7" key="1">
    <citation type="journal article" date="2005" name="Environ. Microbiol.">
        <title>Genetic and functional properties of uncultivated thermophilic crenarchaeotes from a subsurface gold mine as revealed by analysis of genome fragments.</title>
        <authorList>
            <person name="Nunoura T."/>
            <person name="Hirayama H."/>
            <person name="Takami H."/>
            <person name="Oida H."/>
            <person name="Nishi S."/>
            <person name="Shimamura S."/>
            <person name="Suzuki Y."/>
            <person name="Inagaki F."/>
            <person name="Takai K."/>
            <person name="Nealson K.H."/>
            <person name="Horikoshi K."/>
        </authorList>
    </citation>
    <scope>NUCLEOTIDE SEQUENCE</scope>
</reference>
<gene>
    <name evidence="7" type="ORF">HGMM_F50D11C13</name>
</gene>
<feature type="domain" description="MoaB/Mog" evidence="6">
    <location>
        <begin position="17"/>
        <end position="161"/>
    </location>
</feature>
<dbReference type="InterPro" id="IPR036425">
    <property type="entry name" value="MoaB/Mog-like_dom_sf"/>
</dbReference>
<dbReference type="SUPFAM" id="SSF53218">
    <property type="entry name" value="Molybdenum cofactor biosynthesis proteins"/>
    <property type="match status" value="1"/>
</dbReference>
<keyword evidence="5" id="KW-0501">Molybdenum cofactor biosynthesis</keyword>
<dbReference type="UniPathway" id="UPA00344"/>
<dbReference type="FunFam" id="3.40.980.10:FF:000006">
    <property type="entry name" value="Molybdenum cofactor biosynthesis protein B"/>
    <property type="match status" value="1"/>
</dbReference>